<dbReference type="Gene3D" id="4.10.1000.10">
    <property type="entry name" value="Zinc finger, CCCH-type"/>
    <property type="match status" value="2"/>
</dbReference>
<evidence type="ECO:0000256" key="3">
    <source>
        <dbReference type="ARBA" id="ARBA00022771"/>
    </source>
</evidence>
<evidence type="ECO:0000259" key="7">
    <source>
        <dbReference type="PROSITE" id="PS50103"/>
    </source>
</evidence>
<dbReference type="FunFam" id="4.10.1000.10:FF:000001">
    <property type="entry name" value="zinc finger CCCH domain-containing protein 15-like"/>
    <property type="match status" value="1"/>
</dbReference>
<gene>
    <name evidence="8" type="primary">Contig14560.g15514</name>
    <name evidence="8" type="ORF">STYLEM_15589</name>
</gene>
<dbReference type="OrthoDB" id="437580at2759"/>
<dbReference type="SMART" id="SM00356">
    <property type="entry name" value="ZnF_C3H1"/>
    <property type="match status" value="2"/>
</dbReference>
<evidence type="ECO:0000313" key="8">
    <source>
        <dbReference type="EMBL" id="CDW86494.1"/>
    </source>
</evidence>
<dbReference type="Proteomes" id="UP000039865">
    <property type="component" value="Unassembled WGS sequence"/>
</dbReference>
<dbReference type="AlphaFoldDB" id="A0A078AWG5"/>
<dbReference type="InParanoid" id="A0A078AWG5"/>
<evidence type="ECO:0000256" key="4">
    <source>
        <dbReference type="ARBA" id="ARBA00022833"/>
    </source>
</evidence>
<keyword evidence="2" id="KW-0677">Repeat</keyword>
<feature type="domain" description="C3H1-type" evidence="7">
    <location>
        <begin position="38"/>
        <end position="66"/>
    </location>
</feature>
<dbReference type="GO" id="GO:0003729">
    <property type="term" value="F:mRNA binding"/>
    <property type="evidence" value="ECO:0007669"/>
    <property type="project" value="InterPro"/>
</dbReference>
<keyword evidence="4 5" id="KW-0862">Zinc</keyword>
<feature type="domain" description="C3H1-type" evidence="7">
    <location>
        <begin position="90"/>
        <end position="119"/>
    </location>
</feature>
<dbReference type="SUPFAM" id="SSF90229">
    <property type="entry name" value="CCCH zinc finger"/>
    <property type="match status" value="2"/>
</dbReference>
<feature type="compositionally biased region" description="Low complexity" evidence="6">
    <location>
        <begin position="230"/>
        <end position="253"/>
    </location>
</feature>
<reference evidence="8 9" key="1">
    <citation type="submission" date="2014-06" db="EMBL/GenBank/DDBJ databases">
        <authorList>
            <person name="Swart Estienne"/>
        </authorList>
    </citation>
    <scope>NUCLEOTIDE SEQUENCE [LARGE SCALE GENOMIC DNA]</scope>
    <source>
        <strain evidence="8 9">130c</strain>
    </source>
</reference>
<dbReference type="InterPro" id="IPR000571">
    <property type="entry name" value="Znf_CCCH"/>
</dbReference>
<dbReference type="InterPro" id="IPR036855">
    <property type="entry name" value="Znf_CCCH_sf"/>
</dbReference>
<feature type="zinc finger region" description="C3H1-type" evidence="5">
    <location>
        <begin position="38"/>
        <end position="66"/>
    </location>
</feature>
<organism evidence="8 9">
    <name type="scientific">Stylonychia lemnae</name>
    <name type="common">Ciliate</name>
    <dbReference type="NCBI Taxonomy" id="5949"/>
    <lineage>
        <taxon>Eukaryota</taxon>
        <taxon>Sar</taxon>
        <taxon>Alveolata</taxon>
        <taxon>Ciliophora</taxon>
        <taxon>Intramacronucleata</taxon>
        <taxon>Spirotrichea</taxon>
        <taxon>Stichotrichia</taxon>
        <taxon>Sporadotrichida</taxon>
        <taxon>Oxytrichidae</taxon>
        <taxon>Stylonychinae</taxon>
        <taxon>Stylonychia</taxon>
    </lineage>
</organism>
<proteinExistence type="predicted"/>
<feature type="region of interest" description="Disordered" evidence="6">
    <location>
        <begin position="230"/>
        <end position="272"/>
    </location>
</feature>
<evidence type="ECO:0000256" key="2">
    <source>
        <dbReference type="ARBA" id="ARBA00022737"/>
    </source>
</evidence>
<feature type="zinc finger region" description="C3H1-type" evidence="5">
    <location>
        <begin position="90"/>
        <end position="119"/>
    </location>
</feature>
<evidence type="ECO:0000256" key="1">
    <source>
        <dbReference type="ARBA" id="ARBA00022723"/>
    </source>
</evidence>
<evidence type="ECO:0000256" key="5">
    <source>
        <dbReference type="PROSITE-ProRule" id="PRU00723"/>
    </source>
</evidence>
<protein>
    <submittedName>
        <fullName evidence="8">Zinc finger</fullName>
    </submittedName>
</protein>
<accession>A0A078AWG5</accession>
<dbReference type="PROSITE" id="PS50103">
    <property type="entry name" value="ZF_C3H1"/>
    <property type="match status" value="2"/>
</dbReference>
<dbReference type="InterPro" id="IPR045877">
    <property type="entry name" value="ZFP36-like"/>
</dbReference>
<dbReference type="EMBL" id="CCKQ01014701">
    <property type="protein sequence ID" value="CDW86494.1"/>
    <property type="molecule type" value="Genomic_DNA"/>
</dbReference>
<dbReference type="GO" id="GO:0008270">
    <property type="term" value="F:zinc ion binding"/>
    <property type="evidence" value="ECO:0007669"/>
    <property type="project" value="UniProtKB-KW"/>
</dbReference>
<dbReference type="PANTHER" id="PTHR12547">
    <property type="entry name" value="CCCH ZINC FINGER/TIS11-RELATED"/>
    <property type="match status" value="1"/>
</dbReference>
<dbReference type="Pfam" id="PF00642">
    <property type="entry name" value="zf-CCCH"/>
    <property type="match status" value="2"/>
</dbReference>
<dbReference type="PANTHER" id="PTHR12547:SF18">
    <property type="entry name" value="PROTEIN TIS11"/>
    <property type="match status" value="1"/>
</dbReference>
<name>A0A078AWG5_STYLE</name>
<sequence length="295" mass="33551">MNQAMMDQSQMMGMSQSMMQPTSMPFMGPPPINPFNNLYKTQICKHFMQNKYCHVGAKCHFAHGEHELRKPEEPLPIEQTMKMMNIPYNNYKTQTCKYYEQSGGNCKFGKNCSYAHGAHELRNPYDNLPLTPGIPPNFVMPGQNDMFQQNMMGDMGALSGIAPQKQQSQVQIILNQNLDEVKMKILNASSLIQTGQRDQSYAIINDLLRNGFISIEYPQALTTQNQNTLQAGDQQLSQQQTQPSTQSRGGQSQDALTHGWPMTQGNPMPFNFMMMQGQEHHQHQYAAGMQQYQQQ</sequence>
<evidence type="ECO:0000256" key="6">
    <source>
        <dbReference type="SAM" id="MobiDB-lite"/>
    </source>
</evidence>
<keyword evidence="3 5" id="KW-0863">Zinc-finger</keyword>
<evidence type="ECO:0000313" key="9">
    <source>
        <dbReference type="Proteomes" id="UP000039865"/>
    </source>
</evidence>
<keyword evidence="1 5" id="KW-0479">Metal-binding</keyword>
<keyword evidence="9" id="KW-1185">Reference proteome</keyword>